<dbReference type="PANTHER" id="PTHR33067">
    <property type="entry name" value="RNA-DIRECTED DNA POLYMERASE-RELATED"/>
    <property type="match status" value="1"/>
</dbReference>
<dbReference type="AlphaFoldDB" id="A0A699H1E3"/>
<gene>
    <name evidence="1" type="ORF">Tci_280168</name>
</gene>
<accession>A0A699H1E3</accession>
<evidence type="ECO:0000313" key="1">
    <source>
        <dbReference type="EMBL" id="GEX08193.1"/>
    </source>
</evidence>
<dbReference type="Gene3D" id="2.40.70.10">
    <property type="entry name" value="Acid Proteases"/>
    <property type="match status" value="1"/>
</dbReference>
<protein>
    <submittedName>
        <fullName evidence="1">Uncharacterized protein</fullName>
    </submittedName>
</protein>
<organism evidence="1">
    <name type="scientific">Tanacetum cinerariifolium</name>
    <name type="common">Dalmatian daisy</name>
    <name type="synonym">Chrysanthemum cinerariifolium</name>
    <dbReference type="NCBI Taxonomy" id="118510"/>
    <lineage>
        <taxon>Eukaryota</taxon>
        <taxon>Viridiplantae</taxon>
        <taxon>Streptophyta</taxon>
        <taxon>Embryophyta</taxon>
        <taxon>Tracheophyta</taxon>
        <taxon>Spermatophyta</taxon>
        <taxon>Magnoliopsida</taxon>
        <taxon>eudicotyledons</taxon>
        <taxon>Gunneridae</taxon>
        <taxon>Pentapetalae</taxon>
        <taxon>asterids</taxon>
        <taxon>campanulids</taxon>
        <taxon>Asterales</taxon>
        <taxon>Asteraceae</taxon>
        <taxon>Asteroideae</taxon>
        <taxon>Anthemideae</taxon>
        <taxon>Anthemidinae</taxon>
        <taxon>Tanacetum</taxon>
    </lineage>
</organism>
<reference evidence="1" key="1">
    <citation type="journal article" date="2019" name="Sci. Rep.">
        <title>Draft genome of Tanacetum cinerariifolium, the natural source of mosquito coil.</title>
        <authorList>
            <person name="Yamashiro T."/>
            <person name="Shiraishi A."/>
            <person name="Satake H."/>
            <person name="Nakayama K."/>
        </authorList>
    </citation>
    <scope>NUCLEOTIDE SEQUENCE</scope>
</reference>
<name>A0A699H1E3_TANCI</name>
<dbReference type="EMBL" id="BKCJ010088541">
    <property type="protein sequence ID" value="GEX08193.1"/>
    <property type="molecule type" value="Genomic_DNA"/>
</dbReference>
<proteinExistence type="predicted"/>
<dbReference type="InterPro" id="IPR021109">
    <property type="entry name" value="Peptidase_aspartic_dom_sf"/>
</dbReference>
<sequence>MTPAQALIAIHTMADHYQKWHDGSSSRNIDNINSSEGIASIVSKLDSLGWDMKKLKENVHAFQVGCQTCGGSHLDKEYLGASVNVIPTSVFQHLKLSNLKKIDMLVEVVDMTKRTLIGMVENILIKIDKFLFPSDSYLWI</sequence>
<comment type="caution">
    <text evidence="1">The sequence shown here is derived from an EMBL/GenBank/DDBJ whole genome shotgun (WGS) entry which is preliminary data.</text>
</comment>
<dbReference type="PANTHER" id="PTHR33067:SF9">
    <property type="entry name" value="RNA-DIRECTED DNA POLYMERASE"/>
    <property type="match status" value="1"/>
</dbReference>